<name>A0ABU7LW92_9PROT</name>
<organism evidence="2 3">
    <name type="scientific">Hyphobacterium marinum</name>
    <dbReference type="NCBI Taxonomy" id="3116574"/>
    <lineage>
        <taxon>Bacteria</taxon>
        <taxon>Pseudomonadati</taxon>
        <taxon>Pseudomonadota</taxon>
        <taxon>Alphaproteobacteria</taxon>
        <taxon>Maricaulales</taxon>
        <taxon>Maricaulaceae</taxon>
        <taxon>Hyphobacterium</taxon>
    </lineage>
</organism>
<feature type="transmembrane region" description="Helical" evidence="1">
    <location>
        <begin position="106"/>
        <end position="132"/>
    </location>
</feature>
<proteinExistence type="predicted"/>
<comment type="caution">
    <text evidence="2">The sequence shown here is derived from an EMBL/GenBank/DDBJ whole genome shotgun (WGS) entry which is preliminary data.</text>
</comment>
<feature type="transmembrane region" description="Helical" evidence="1">
    <location>
        <begin position="138"/>
        <end position="159"/>
    </location>
</feature>
<evidence type="ECO:0000313" key="3">
    <source>
        <dbReference type="Proteomes" id="UP001310692"/>
    </source>
</evidence>
<keyword evidence="3" id="KW-1185">Reference proteome</keyword>
<feature type="transmembrane region" description="Helical" evidence="1">
    <location>
        <begin position="171"/>
        <end position="193"/>
    </location>
</feature>
<dbReference type="RefSeq" id="WP_330195359.1">
    <property type="nucleotide sequence ID" value="NZ_JAZDRO010000001.1"/>
</dbReference>
<evidence type="ECO:0008006" key="4">
    <source>
        <dbReference type="Google" id="ProtNLM"/>
    </source>
</evidence>
<accession>A0ABU7LW92</accession>
<reference evidence="2 3" key="1">
    <citation type="submission" date="2024-01" db="EMBL/GenBank/DDBJ databases">
        <title>Hyphobacterium bacterium isolated from marine sediment.</title>
        <authorList>
            <person name="Zhao S."/>
        </authorList>
    </citation>
    <scope>NUCLEOTIDE SEQUENCE [LARGE SCALE GENOMIC DNA]</scope>
    <source>
        <strain evidence="2 3">Y60-23</strain>
    </source>
</reference>
<protein>
    <recommendedName>
        <fullName evidence="4">Yip1 domain-containing protein</fullName>
    </recommendedName>
</protein>
<keyword evidence="1" id="KW-0472">Membrane</keyword>
<keyword evidence="1" id="KW-0812">Transmembrane</keyword>
<keyword evidence="1" id="KW-1133">Transmembrane helix</keyword>
<evidence type="ECO:0000256" key="1">
    <source>
        <dbReference type="SAM" id="Phobius"/>
    </source>
</evidence>
<sequence length="194" mass="21174">MNTFIRDAVYAFAGLKRLFLFQDGWRGCFDVSYEGVARSFRAVIPTLPLYALIQIGIVYMIQDAGQAHPGFPPAYLAADFARIWLLFPVSAALAATLFSRKGPYGLWLVVHNWTVFALIAFQAALVIIYLAGLMPPEALWFFLAIPMRFILLIVHWRVATATLGLSWGAGAGAAALHIVIDLIAATAIAYALAG</sequence>
<gene>
    <name evidence="2" type="ORF">V0U35_03970</name>
</gene>
<feature type="transmembrane region" description="Helical" evidence="1">
    <location>
        <begin position="81"/>
        <end position="99"/>
    </location>
</feature>
<evidence type="ECO:0000313" key="2">
    <source>
        <dbReference type="EMBL" id="MEE2565827.1"/>
    </source>
</evidence>
<dbReference type="EMBL" id="JAZDRO010000001">
    <property type="protein sequence ID" value="MEE2565827.1"/>
    <property type="molecule type" value="Genomic_DNA"/>
</dbReference>
<feature type="transmembrane region" description="Helical" evidence="1">
    <location>
        <begin position="42"/>
        <end position="61"/>
    </location>
</feature>
<dbReference type="Proteomes" id="UP001310692">
    <property type="component" value="Unassembled WGS sequence"/>
</dbReference>